<sequence length="452" mass="49365">MRSISLANRTDDDTGSYTEPETPTRRGAVFEDSGIAQTPTNTSNPPNQSNPELPGGIDLSKTFIGLTSLHQTIGSLSDNRVGLETITQQLDTMNATLKIIAESLATIAQASSATNGVPSGVQKEAESEDRRGVVNTLQRGSLRRVGSRNTNSSGTQREPGSRNIIVATPQKGSLHPKDTNSYHCLELKLPATQSSQGLNHDHEHSSMHHGNYDYDYDYDAMRTAMSSMSSMKEVHVTMDPIVGYDAGQSPEDLPEPSSGSHNSNESALVAPSDEHLFETADDCNAVSSSIEQQVRSTTNTELPPPIQHDDDAKVNVEYTCQLFDFVQSTTNNYGHHNTTTTCETRMIRSRFGVRAFGTETYLDENSVTGTPAGRATRRSPSEPSLRSPPLNADRTPDTSILTSAPKKNSFSVTLNTKDICILLLLTIILLQFHLLMVKSEEIRRLWAVMGQK</sequence>
<keyword evidence="3" id="KW-1185">Reference proteome</keyword>
<feature type="compositionally biased region" description="Basic and acidic residues" evidence="1">
    <location>
        <begin position="123"/>
        <end position="132"/>
    </location>
</feature>
<feature type="compositionally biased region" description="Low complexity" evidence="1">
    <location>
        <begin position="37"/>
        <end position="51"/>
    </location>
</feature>
<feature type="region of interest" description="Disordered" evidence="1">
    <location>
        <begin position="111"/>
        <end position="164"/>
    </location>
</feature>
<feature type="region of interest" description="Disordered" evidence="1">
    <location>
        <begin position="362"/>
        <end position="402"/>
    </location>
</feature>
<evidence type="ECO:0000256" key="1">
    <source>
        <dbReference type="SAM" id="MobiDB-lite"/>
    </source>
</evidence>
<name>A0AAW0DKR6_9AGAR</name>
<comment type="caution">
    <text evidence="2">The sequence shown here is derived from an EMBL/GenBank/DDBJ whole genome shotgun (WGS) entry which is preliminary data.</text>
</comment>
<feature type="region of interest" description="Disordered" evidence="1">
    <location>
        <begin position="1"/>
        <end position="56"/>
    </location>
</feature>
<feature type="region of interest" description="Disordered" evidence="1">
    <location>
        <begin position="242"/>
        <end position="267"/>
    </location>
</feature>
<dbReference type="AlphaFoldDB" id="A0AAW0DKR6"/>
<feature type="compositionally biased region" description="Polar residues" evidence="1">
    <location>
        <begin position="147"/>
        <end position="158"/>
    </location>
</feature>
<proteinExistence type="predicted"/>
<dbReference type="EMBL" id="JAYKXP010000012">
    <property type="protein sequence ID" value="KAK7051516.1"/>
    <property type="molecule type" value="Genomic_DNA"/>
</dbReference>
<evidence type="ECO:0000313" key="3">
    <source>
        <dbReference type="Proteomes" id="UP001383192"/>
    </source>
</evidence>
<gene>
    <name evidence="2" type="ORF">VNI00_004490</name>
</gene>
<accession>A0AAW0DKR6</accession>
<organism evidence="2 3">
    <name type="scientific">Paramarasmius palmivorus</name>
    <dbReference type="NCBI Taxonomy" id="297713"/>
    <lineage>
        <taxon>Eukaryota</taxon>
        <taxon>Fungi</taxon>
        <taxon>Dikarya</taxon>
        <taxon>Basidiomycota</taxon>
        <taxon>Agaricomycotina</taxon>
        <taxon>Agaricomycetes</taxon>
        <taxon>Agaricomycetidae</taxon>
        <taxon>Agaricales</taxon>
        <taxon>Marasmiineae</taxon>
        <taxon>Marasmiaceae</taxon>
        <taxon>Paramarasmius</taxon>
    </lineage>
</organism>
<feature type="compositionally biased region" description="Polar residues" evidence="1">
    <location>
        <begin position="257"/>
        <end position="266"/>
    </location>
</feature>
<reference evidence="2 3" key="1">
    <citation type="submission" date="2024-01" db="EMBL/GenBank/DDBJ databases">
        <title>A draft genome for a cacao thread blight-causing isolate of Paramarasmius palmivorus.</title>
        <authorList>
            <person name="Baruah I.K."/>
            <person name="Bukari Y."/>
            <person name="Amoako-Attah I."/>
            <person name="Meinhardt L.W."/>
            <person name="Bailey B.A."/>
            <person name="Cohen S.P."/>
        </authorList>
    </citation>
    <scope>NUCLEOTIDE SEQUENCE [LARGE SCALE GENOMIC DNA]</scope>
    <source>
        <strain evidence="2 3">GH-12</strain>
    </source>
</reference>
<protein>
    <submittedName>
        <fullName evidence="2">Uncharacterized protein</fullName>
    </submittedName>
</protein>
<evidence type="ECO:0000313" key="2">
    <source>
        <dbReference type="EMBL" id="KAK7051516.1"/>
    </source>
</evidence>
<feature type="compositionally biased region" description="Low complexity" evidence="1">
    <location>
        <begin position="381"/>
        <end position="390"/>
    </location>
</feature>
<dbReference type="Proteomes" id="UP001383192">
    <property type="component" value="Unassembled WGS sequence"/>
</dbReference>